<dbReference type="InterPro" id="IPR002145">
    <property type="entry name" value="CopG"/>
</dbReference>
<evidence type="ECO:0000313" key="3">
    <source>
        <dbReference type="Proteomes" id="UP000287853"/>
    </source>
</evidence>
<reference evidence="2 3" key="1">
    <citation type="submission" date="2017-01" db="EMBL/GenBank/DDBJ databases">
        <title>The cable genome- insights into the physiology and evolution of filamentous bacteria capable of sulfide oxidation via long distance electron transfer.</title>
        <authorList>
            <person name="Schreiber L."/>
            <person name="Bjerg J.T."/>
            <person name="Boggild A."/>
            <person name="Van De Vossenberg J."/>
            <person name="Meysman F."/>
            <person name="Nielsen L.P."/>
            <person name="Schramm A."/>
            <person name="Kjeldsen K.U."/>
        </authorList>
    </citation>
    <scope>NUCLEOTIDE SEQUENCE [LARGE SCALE GENOMIC DNA]</scope>
    <source>
        <strain evidence="2">MCF</strain>
    </source>
</reference>
<dbReference type="SUPFAM" id="SSF47598">
    <property type="entry name" value="Ribbon-helix-helix"/>
    <property type="match status" value="1"/>
</dbReference>
<accession>A0A444IVM8</accession>
<gene>
    <name evidence="2" type="ORF">H206_01251</name>
</gene>
<protein>
    <submittedName>
        <fullName evidence="2">Ribbon-helix-helix protein, copG family</fullName>
    </submittedName>
</protein>
<dbReference type="Pfam" id="PF01402">
    <property type="entry name" value="RHH_1"/>
    <property type="match status" value="1"/>
</dbReference>
<dbReference type="Proteomes" id="UP000287853">
    <property type="component" value="Unassembled WGS sequence"/>
</dbReference>
<feature type="domain" description="Ribbon-helix-helix protein CopG" evidence="1">
    <location>
        <begin position="5"/>
        <end position="39"/>
    </location>
</feature>
<name>A0A444IVM8_9BACT</name>
<evidence type="ECO:0000259" key="1">
    <source>
        <dbReference type="Pfam" id="PF01402"/>
    </source>
</evidence>
<dbReference type="GO" id="GO:0006355">
    <property type="term" value="P:regulation of DNA-templated transcription"/>
    <property type="evidence" value="ECO:0007669"/>
    <property type="project" value="InterPro"/>
</dbReference>
<proteinExistence type="predicted"/>
<dbReference type="AlphaFoldDB" id="A0A444IVM8"/>
<keyword evidence="3" id="KW-1185">Reference proteome</keyword>
<organism evidence="2 3">
    <name type="scientific">Candidatus Electrothrix aarhusensis</name>
    <dbReference type="NCBI Taxonomy" id="1859131"/>
    <lineage>
        <taxon>Bacteria</taxon>
        <taxon>Pseudomonadati</taxon>
        <taxon>Thermodesulfobacteriota</taxon>
        <taxon>Desulfobulbia</taxon>
        <taxon>Desulfobulbales</taxon>
        <taxon>Desulfobulbaceae</taxon>
        <taxon>Candidatus Electrothrix</taxon>
    </lineage>
</organism>
<comment type="caution">
    <text evidence="2">The sequence shown here is derived from an EMBL/GenBank/DDBJ whole genome shotgun (WGS) entry which is preliminary data.</text>
</comment>
<evidence type="ECO:0000313" key="2">
    <source>
        <dbReference type="EMBL" id="RWX44896.1"/>
    </source>
</evidence>
<dbReference type="InterPro" id="IPR010985">
    <property type="entry name" value="Ribbon_hlx_hlx"/>
</dbReference>
<sequence length="73" mass="8328">MITSRLDAETKQLLNETAKKLDLTKSELIRKSVREYPEKQNQPNAWEAGKDIFGKYSSGSENLSSNRKKIGEQ</sequence>
<dbReference type="EMBL" id="MTKO01000086">
    <property type="protein sequence ID" value="RWX44896.1"/>
    <property type="molecule type" value="Genomic_DNA"/>
</dbReference>